<dbReference type="Pfam" id="PF00069">
    <property type="entry name" value="Pkinase"/>
    <property type="match status" value="1"/>
</dbReference>
<dbReference type="FunFam" id="3.30.200.20:FF:000049">
    <property type="entry name" value="cyclin-dependent kinase-like 1 isoform X1"/>
    <property type="match status" value="1"/>
</dbReference>
<reference evidence="12 13" key="1">
    <citation type="submission" date="2017-03" db="EMBL/GenBank/DDBJ databases">
        <title>An alternative strategy for trypanosome survival in the mammalian bloodstream revealed through genome and transcriptome analysis of the ubiquitous bovine parasite Trypanosoma (Megatrypanum) theileri.</title>
        <authorList>
            <person name="Kelly S."/>
            <person name="Ivens A."/>
            <person name="Mott A."/>
            <person name="O'Neill E."/>
            <person name="Emms D."/>
            <person name="Macleod O."/>
            <person name="Voorheis P."/>
            <person name="Matthews J."/>
            <person name="Matthews K."/>
            <person name="Carrington M."/>
        </authorList>
    </citation>
    <scope>NUCLEOTIDE SEQUENCE [LARGE SCALE GENOMIC DNA]</scope>
    <source>
        <strain evidence="12">Edinburgh</strain>
    </source>
</reference>
<evidence type="ECO:0000256" key="8">
    <source>
        <dbReference type="ARBA" id="ARBA00048367"/>
    </source>
</evidence>
<name>A0A1X0NTI4_9TRYP</name>
<dbReference type="RefSeq" id="XP_028881486.1">
    <property type="nucleotide sequence ID" value="XM_029027266.1"/>
</dbReference>
<comment type="caution">
    <text evidence="12">The sequence shown here is derived from an EMBL/GenBank/DDBJ whole genome shotgun (WGS) entry which is preliminary data.</text>
</comment>
<feature type="compositionally biased region" description="Low complexity" evidence="10">
    <location>
        <begin position="574"/>
        <end position="587"/>
    </location>
</feature>
<keyword evidence="2" id="KW-0723">Serine/threonine-protein kinase</keyword>
<feature type="region of interest" description="Disordered" evidence="10">
    <location>
        <begin position="311"/>
        <end position="332"/>
    </location>
</feature>
<evidence type="ECO:0000256" key="3">
    <source>
        <dbReference type="ARBA" id="ARBA00022679"/>
    </source>
</evidence>
<keyword evidence="3" id="KW-0808">Transferase</keyword>
<feature type="compositionally biased region" description="Low complexity" evidence="10">
    <location>
        <begin position="671"/>
        <end position="680"/>
    </location>
</feature>
<dbReference type="EMBL" id="NBCO01000022">
    <property type="protein sequence ID" value="ORC87420.1"/>
    <property type="molecule type" value="Genomic_DNA"/>
</dbReference>
<proteinExistence type="predicted"/>
<evidence type="ECO:0000256" key="1">
    <source>
        <dbReference type="ARBA" id="ARBA00012425"/>
    </source>
</evidence>
<dbReference type="SMART" id="SM00220">
    <property type="entry name" value="S_TKc"/>
    <property type="match status" value="1"/>
</dbReference>
<organism evidence="12 13">
    <name type="scientific">Trypanosoma theileri</name>
    <dbReference type="NCBI Taxonomy" id="67003"/>
    <lineage>
        <taxon>Eukaryota</taxon>
        <taxon>Discoba</taxon>
        <taxon>Euglenozoa</taxon>
        <taxon>Kinetoplastea</taxon>
        <taxon>Metakinetoplastina</taxon>
        <taxon>Trypanosomatida</taxon>
        <taxon>Trypanosomatidae</taxon>
        <taxon>Trypanosoma</taxon>
    </lineage>
</organism>
<keyword evidence="13" id="KW-1185">Reference proteome</keyword>
<dbReference type="InterPro" id="IPR011009">
    <property type="entry name" value="Kinase-like_dom_sf"/>
</dbReference>
<evidence type="ECO:0000256" key="9">
    <source>
        <dbReference type="PROSITE-ProRule" id="PRU10141"/>
    </source>
</evidence>
<dbReference type="PROSITE" id="PS00108">
    <property type="entry name" value="PROTEIN_KINASE_ST"/>
    <property type="match status" value="1"/>
</dbReference>
<comment type="catalytic activity">
    <reaction evidence="8">
        <text>L-seryl-[protein] + ATP = O-phospho-L-seryl-[protein] + ADP + H(+)</text>
        <dbReference type="Rhea" id="RHEA:17989"/>
        <dbReference type="Rhea" id="RHEA-COMP:9863"/>
        <dbReference type="Rhea" id="RHEA-COMP:11604"/>
        <dbReference type="ChEBI" id="CHEBI:15378"/>
        <dbReference type="ChEBI" id="CHEBI:29999"/>
        <dbReference type="ChEBI" id="CHEBI:30616"/>
        <dbReference type="ChEBI" id="CHEBI:83421"/>
        <dbReference type="ChEBI" id="CHEBI:456216"/>
        <dbReference type="EC" id="2.7.11.22"/>
    </reaction>
</comment>
<evidence type="ECO:0000256" key="5">
    <source>
        <dbReference type="ARBA" id="ARBA00022777"/>
    </source>
</evidence>
<dbReference type="SUPFAM" id="SSF56112">
    <property type="entry name" value="Protein kinase-like (PK-like)"/>
    <property type="match status" value="1"/>
</dbReference>
<evidence type="ECO:0000256" key="6">
    <source>
        <dbReference type="ARBA" id="ARBA00022840"/>
    </source>
</evidence>
<evidence type="ECO:0000256" key="10">
    <source>
        <dbReference type="SAM" id="MobiDB-lite"/>
    </source>
</evidence>
<dbReference type="EC" id="2.7.11.22" evidence="1"/>
<feature type="compositionally biased region" description="Polar residues" evidence="10">
    <location>
        <begin position="633"/>
        <end position="644"/>
    </location>
</feature>
<feature type="compositionally biased region" description="Low complexity" evidence="10">
    <location>
        <begin position="612"/>
        <end position="632"/>
    </location>
</feature>
<protein>
    <recommendedName>
        <fullName evidence="1">cyclin-dependent kinase</fullName>
        <ecNumber evidence="1">2.7.11.22</ecNumber>
    </recommendedName>
</protein>
<dbReference type="OrthoDB" id="272141at2759"/>
<accession>A0A1X0NTI4</accession>
<dbReference type="Proteomes" id="UP000192257">
    <property type="component" value="Unassembled WGS sequence"/>
</dbReference>
<feature type="region of interest" description="Disordered" evidence="10">
    <location>
        <begin position="560"/>
        <end position="587"/>
    </location>
</feature>
<feature type="domain" description="Protein kinase" evidence="11">
    <location>
        <begin position="4"/>
        <end position="286"/>
    </location>
</feature>
<dbReference type="GO" id="GO:0005524">
    <property type="term" value="F:ATP binding"/>
    <property type="evidence" value="ECO:0007669"/>
    <property type="project" value="UniProtKB-UniRule"/>
</dbReference>
<dbReference type="PANTHER" id="PTHR24055">
    <property type="entry name" value="MITOGEN-ACTIVATED PROTEIN KINASE"/>
    <property type="match status" value="1"/>
</dbReference>
<comment type="catalytic activity">
    <reaction evidence="7">
        <text>L-threonyl-[protein] + ATP = O-phospho-L-threonyl-[protein] + ADP + H(+)</text>
        <dbReference type="Rhea" id="RHEA:46608"/>
        <dbReference type="Rhea" id="RHEA-COMP:11060"/>
        <dbReference type="Rhea" id="RHEA-COMP:11605"/>
        <dbReference type="ChEBI" id="CHEBI:15378"/>
        <dbReference type="ChEBI" id="CHEBI:30013"/>
        <dbReference type="ChEBI" id="CHEBI:30616"/>
        <dbReference type="ChEBI" id="CHEBI:61977"/>
        <dbReference type="ChEBI" id="CHEBI:456216"/>
        <dbReference type="EC" id="2.7.11.22"/>
    </reaction>
</comment>
<feature type="compositionally biased region" description="Polar residues" evidence="10">
    <location>
        <begin position="533"/>
        <end position="543"/>
    </location>
</feature>
<evidence type="ECO:0000256" key="7">
    <source>
        <dbReference type="ARBA" id="ARBA00047811"/>
    </source>
</evidence>
<feature type="binding site" evidence="9">
    <location>
        <position position="34"/>
    </location>
    <ligand>
        <name>ATP</name>
        <dbReference type="ChEBI" id="CHEBI:30616"/>
    </ligand>
</feature>
<sequence>MEGYETLGVLGEGTYGVVVKARHRATGRLVAIKKYKQAEDDDHVRKTSLREIRVLKQLRHPNVISLLDVFRRDGKLYLVFEYVENTILQLIEEKRHGLPPEDVRRYTYQLLNGVDYCHAHNIIHRDVKPENILVSKEGLLKLCDFGFARQLSSKGKYTDYVATRWYRAPELLVGDVSYGKAVDVWAIGCIFSELSDGQPLFPGESDLDQLSLILRTCGPVPNRMVDIFEHNSLYRRVMFPSTPIELTLRQRFHKFPEPWLEFLTSCLRTDPAERPSCAALMNFPYFTEDNFRAEYEVELRRLFQQSQQGLKSNVEPQTVSSPLSLHSKGQPLGTELEEGGELMLPLLTTVSPSGGMEANDGSSMGNKSSSLVAGTAITAMVGGGGGGGNASNSVGVGGNSSSSVVGVGVSGAAAASFQQLGTLWNHYLGSTVGSSTGNTGELPNIASRQHQPYQNVSSPMRNGMKNTNKSENKGSHEMFTSPVQTMKYAGGGHAVNNTMNPSSPSVHKGQKVSGINPSTPVGGRGNRKGIGNVNKSGQSTKWKSGSLKKQLKLNYPMFPALPSDRSSPVPAPYNTNTTTTTTNTTTTSSVALNALSVIRDGNTSSVQKLAPNNTHANTGQTTNTTHTHTTSNVGAGNSTASNNVTKHKKKQNKRAMGPGGVKEASPGGPGNNNSYNNVSGQKYSFQDAPSKR</sequence>
<keyword evidence="4 9" id="KW-0547">Nucleotide-binding</keyword>
<dbReference type="PROSITE" id="PS50011">
    <property type="entry name" value="PROTEIN_KINASE_DOM"/>
    <property type="match status" value="1"/>
</dbReference>
<evidence type="ECO:0000256" key="2">
    <source>
        <dbReference type="ARBA" id="ARBA00022527"/>
    </source>
</evidence>
<feature type="region of interest" description="Disordered" evidence="10">
    <location>
        <begin position="605"/>
        <end position="692"/>
    </location>
</feature>
<gene>
    <name evidence="12" type="ORF">TM35_000222190</name>
</gene>
<dbReference type="InterPro" id="IPR017441">
    <property type="entry name" value="Protein_kinase_ATP_BS"/>
</dbReference>
<evidence type="ECO:0000256" key="4">
    <source>
        <dbReference type="ARBA" id="ARBA00022741"/>
    </source>
</evidence>
<keyword evidence="5 12" id="KW-0418">Kinase</keyword>
<feature type="compositionally biased region" description="Polar residues" evidence="10">
    <location>
        <begin position="311"/>
        <end position="324"/>
    </location>
</feature>
<dbReference type="AlphaFoldDB" id="A0A1X0NTI4"/>
<evidence type="ECO:0000313" key="12">
    <source>
        <dbReference type="EMBL" id="ORC87420.1"/>
    </source>
</evidence>
<evidence type="ECO:0000259" key="11">
    <source>
        <dbReference type="PROSITE" id="PS50011"/>
    </source>
</evidence>
<dbReference type="VEuPathDB" id="TriTrypDB:TM35_000222190"/>
<dbReference type="GeneID" id="39987046"/>
<dbReference type="Gene3D" id="3.30.200.20">
    <property type="entry name" value="Phosphorylase Kinase, domain 1"/>
    <property type="match status" value="1"/>
</dbReference>
<dbReference type="FunFam" id="1.10.510.10:FF:000624">
    <property type="entry name" value="Mitogen-activated protein kinase"/>
    <property type="match status" value="1"/>
</dbReference>
<dbReference type="InterPro" id="IPR050117">
    <property type="entry name" value="MAPK"/>
</dbReference>
<dbReference type="InterPro" id="IPR008271">
    <property type="entry name" value="Ser/Thr_kinase_AS"/>
</dbReference>
<dbReference type="CDD" id="cd07833">
    <property type="entry name" value="STKc_CDKL"/>
    <property type="match status" value="1"/>
</dbReference>
<keyword evidence="6 9" id="KW-0067">ATP-binding</keyword>
<dbReference type="InterPro" id="IPR000719">
    <property type="entry name" value="Prot_kinase_dom"/>
</dbReference>
<dbReference type="GO" id="GO:0004693">
    <property type="term" value="F:cyclin-dependent protein serine/threonine kinase activity"/>
    <property type="evidence" value="ECO:0007669"/>
    <property type="project" value="UniProtKB-EC"/>
</dbReference>
<dbReference type="PROSITE" id="PS00107">
    <property type="entry name" value="PROTEIN_KINASE_ATP"/>
    <property type="match status" value="1"/>
</dbReference>
<feature type="region of interest" description="Disordered" evidence="10">
    <location>
        <begin position="501"/>
        <end position="545"/>
    </location>
</feature>
<dbReference type="Gene3D" id="1.10.510.10">
    <property type="entry name" value="Transferase(Phosphotransferase) domain 1"/>
    <property type="match status" value="1"/>
</dbReference>
<evidence type="ECO:0000313" key="13">
    <source>
        <dbReference type="Proteomes" id="UP000192257"/>
    </source>
</evidence>